<dbReference type="GO" id="GO:0043916">
    <property type="term" value="F:DNA-7-methylguanine glycosylase activity"/>
    <property type="evidence" value="ECO:0007669"/>
    <property type="project" value="TreeGrafter"/>
</dbReference>
<evidence type="ECO:0000256" key="4">
    <source>
        <dbReference type="ARBA" id="ARBA00022763"/>
    </source>
</evidence>
<keyword evidence="4" id="KW-0227">DNA damage</keyword>
<dbReference type="AlphaFoldDB" id="A0A1U7ISY9"/>
<evidence type="ECO:0000256" key="2">
    <source>
        <dbReference type="ARBA" id="ARBA00010817"/>
    </source>
</evidence>
<evidence type="ECO:0000313" key="8">
    <source>
        <dbReference type="Proteomes" id="UP000185860"/>
    </source>
</evidence>
<dbReference type="PANTHER" id="PTHR43003">
    <property type="entry name" value="DNA-3-METHYLADENINE GLYCOSYLASE"/>
    <property type="match status" value="1"/>
</dbReference>
<protein>
    <recommendedName>
        <fullName evidence="3">DNA-3-methyladenine glycosylase II</fullName>
        <ecNumber evidence="3">3.2.2.21</ecNumber>
    </recommendedName>
</protein>
<evidence type="ECO:0000259" key="6">
    <source>
        <dbReference type="SMART" id="SM00478"/>
    </source>
</evidence>
<dbReference type="Pfam" id="PF00730">
    <property type="entry name" value="HhH-GPD"/>
    <property type="match status" value="1"/>
</dbReference>
<evidence type="ECO:0000313" key="7">
    <source>
        <dbReference type="EMBL" id="OKH40627.1"/>
    </source>
</evidence>
<sequence>MEIVPGVIFLKQSDPILATVIERISYDNLELTYYQEELDLLTALCQAIIFQQISTKVATKIFQRFILLYQQSDRQLTARAILETPDEVLRSVGISRPKIIYLKDLALKIEQGLPTLPELALMEDVAVIESLTQVKGIGKWTAQMFLIFHLHRPDILPVNDLGIRSAIAKLYNLNTLPDPKTIEKVAQKWQPYRSLACRYLWRSLAIND</sequence>
<accession>A0A1U7ISY9</accession>
<dbReference type="GO" id="GO:0006307">
    <property type="term" value="P:DNA alkylation repair"/>
    <property type="evidence" value="ECO:0007669"/>
    <property type="project" value="TreeGrafter"/>
</dbReference>
<comment type="similarity">
    <text evidence="2">Belongs to the alkylbase DNA glycosidase AlkA family.</text>
</comment>
<dbReference type="GO" id="GO:0008725">
    <property type="term" value="F:DNA-3-methyladenine glycosylase activity"/>
    <property type="evidence" value="ECO:0007669"/>
    <property type="project" value="TreeGrafter"/>
</dbReference>
<dbReference type="STRING" id="454136.NIES2119_02910"/>
<dbReference type="InterPro" id="IPR051912">
    <property type="entry name" value="Alkylbase_DNA_Glycosylase/TA"/>
</dbReference>
<feature type="domain" description="HhH-GPD" evidence="6">
    <location>
        <begin position="49"/>
        <end position="205"/>
    </location>
</feature>
<dbReference type="GO" id="GO:0005737">
    <property type="term" value="C:cytoplasm"/>
    <property type="evidence" value="ECO:0007669"/>
    <property type="project" value="TreeGrafter"/>
</dbReference>
<dbReference type="InterPro" id="IPR011257">
    <property type="entry name" value="DNA_glycosylase"/>
</dbReference>
<proteinExistence type="inferred from homology"/>
<dbReference type="Gene3D" id="1.10.1670.40">
    <property type="match status" value="1"/>
</dbReference>
<dbReference type="GO" id="GO:0006285">
    <property type="term" value="P:base-excision repair, AP site formation"/>
    <property type="evidence" value="ECO:0007669"/>
    <property type="project" value="TreeGrafter"/>
</dbReference>
<dbReference type="EC" id="3.2.2.21" evidence="3"/>
<evidence type="ECO:0000256" key="3">
    <source>
        <dbReference type="ARBA" id="ARBA00012000"/>
    </source>
</evidence>
<dbReference type="SUPFAM" id="SSF48150">
    <property type="entry name" value="DNA-glycosylase"/>
    <property type="match status" value="1"/>
</dbReference>
<dbReference type="GO" id="GO:0032131">
    <property type="term" value="F:alkylated DNA binding"/>
    <property type="evidence" value="ECO:0007669"/>
    <property type="project" value="TreeGrafter"/>
</dbReference>
<name>A0A1U7ISY9_9CYAN</name>
<comment type="catalytic activity">
    <reaction evidence="1">
        <text>Hydrolysis of alkylated DNA, releasing 3-methyladenine, 3-methylguanine, 7-methylguanine and 7-methyladenine.</text>
        <dbReference type="EC" id="3.2.2.21"/>
    </reaction>
</comment>
<dbReference type="CDD" id="cd00056">
    <property type="entry name" value="ENDO3c"/>
    <property type="match status" value="1"/>
</dbReference>
<dbReference type="Gene3D" id="1.10.340.30">
    <property type="entry name" value="Hypothetical protein, domain 2"/>
    <property type="match status" value="1"/>
</dbReference>
<gene>
    <name evidence="7" type="ORF">NIES2119_02910</name>
</gene>
<evidence type="ECO:0000256" key="1">
    <source>
        <dbReference type="ARBA" id="ARBA00000086"/>
    </source>
</evidence>
<evidence type="ECO:0000256" key="5">
    <source>
        <dbReference type="ARBA" id="ARBA00023204"/>
    </source>
</evidence>
<reference evidence="7 8" key="1">
    <citation type="submission" date="2016-11" db="EMBL/GenBank/DDBJ databases">
        <title>Draft Genome Sequences of Nine Cyanobacterial Strains from Diverse Habitats.</title>
        <authorList>
            <person name="Zhu T."/>
            <person name="Hou S."/>
            <person name="Lu X."/>
            <person name="Hess W.R."/>
        </authorList>
    </citation>
    <scope>NUCLEOTIDE SEQUENCE [LARGE SCALE GENOMIC DNA]</scope>
    <source>
        <strain evidence="7 8">IAM M-71</strain>
    </source>
</reference>
<comment type="caution">
    <text evidence="7">The sequence shown here is derived from an EMBL/GenBank/DDBJ whole genome shotgun (WGS) entry which is preliminary data.</text>
</comment>
<dbReference type="Proteomes" id="UP000185860">
    <property type="component" value="Unassembled WGS sequence"/>
</dbReference>
<keyword evidence="5" id="KW-0234">DNA repair</keyword>
<dbReference type="PANTHER" id="PTHR43003:SF5">
    <property type="entry name" value="DNA-3-METHYLADENINE GLYCOSYLASE"/>
    <property type="match status" value="1"/>
</dbReference>
<dbReference type="SMART" id="SM00478">
    <property type="entry name" value="ENDO3c"/>
    <property type="match status" value="1"/>
</dbReference>
<dbReference type="FunFam" id="1.10.340.30:FF:000004">
    <property type="entry name" value="DNA-3-methyladenine glycosylase II"/>
    <property type="match status" value="1"/>
</dbReference>
<organism evidence="7 8">
    <name type="scientific">[Phormidium ambiguum] IAM M-71</name>
    <dbReference type="NCBI Taxonomy" id="454136"/>
    <lineage>
        <taxon>Bacteria</taxon>
        <taxon>Bacillati</taxon>
        <taxon>Cyanobacteriota</taxon>
        <taxon>Cyanophyceae</taxon>
        <taxon>Oscillatoriophycideae</taxon>
        <taxon>Aerosakkonematales</taxon>
        <taxon>Aerosakkonemataceae</taxon>
        <taxon>Floridanema</taxon>
    </lineage>
</organism>
<dbReference type="InterPro" id="IPR003265">
    <property type="entry name" value="HhH-GPD_domain"/>
</dbReference>
<dbReference type="GO" id="GO:0032993">
    <property type="term" value="C:protein-DNA complex"/>
    <property type="evidence" value="ECO:0007669"/>
    <property type="project" value="TreeGrafter"/>
</dbReference>
<dbReference type="EMBL" id="MRCE01000002">
    <property type="protein sequence ID" value="OKH40627.1"/>
    <property type="molecule type" value="Genomic_DNA"/>
</dbReference>